<keyword evidence="3 8" id="KW-0255">Endonuclease</keyword>
<evidence type="ECO:0000313" key="8">
    <source>
        <dbReference type="EMBL" id="OGZ68361.1"/>
    </source>
</evidence>
<dbReference type="GO" id="GO:0004521">
    <property type="term" value="F:RNA endonuclease activity"/>
    <property type="evidence" value="ECO:0007669"/>
    <property type="project" value="InterPro"/>
</dbReference>
<dbReference type="Gene3D" id="3.30.70.2650">
    <property type="match status" value="1"/>
</dbReference>
<dbReference type="STRING" id="1802207.A3D44_01690"/>
<organism evidence="8 9">
    <name type="scientific">Candidatus Staskawiczbacteria bacterium RIFCSPHIGHO2_02_FULL_42_22</name>
    <dbReference type="NCBI Taxonomy" id="1802207"/>
    <lineage>
        <taxon>Bacteria</taxon>
        <taxon>Candidatus Staskawicziibacteriota</taxon>
    </lineage>
</organism>
<evidence type="ECO:0000259" key="7">
    <source>
        <dbReference type="Pfam" id="PF20803"/>
    </source>
</evidence>
<evidence type="ECO:0000256" key="1">
    <source>
        <dbReference type="ARBA" id="ARBA00022722"/>
    </source>
</evidence>
<dbReference type="Proteomes" id="UP000178820">
    <property type="component" value="Unassembled WGS sequence"/>
</dbReference>
<evidence type="ECO:0000256" key="4">
    <source>
        <dbReference type="ARBA" id="ARBA00022801"/>
    </source>
</evidence>
<feature type="domain" description="Transcriptional repressor PaaX-like central Cas2-like" evidence="7">
    <location>
        <begin position="106"/>
        <end position="174"/>
    </location>
</feature>
<evidence type="ECO:0000313" key="9">
    <source>
        <dbReference type="Proteomes" id="UP000178820"/>
    </source>
</evidence>
<keyword evidence="4" id="KW-0378">Hydrolase</keyword>
<accession>A0A1G2I1P3</accession>
<dbReference type="Pfam" id="PF20803">
    <property type="entry name" value="PaaX_M"/>
    <property type="match status" value="1"/>
</dbReference>
<keyword evidence="2" id="KW-0479">Metal-binding</keyword>
<proteinExistence type="predicted"/>
<dbReference type="GO" id="GO:0043571">
    <property type="term" value="P:maintenance of CRISPR repeat elements"/>
    <property type="evidence" value="ECO:0007669"/>
    <property type="project" value="InterPro"/>
</dbReference>
<reference evidence="8 9" key="1">
    <citation type="journal article" date="2016" name="Nat. Commun.">
        <title>Thousands of microbial genomes shed light on interconnected biogeochemical processes in an aquifer system.</title>
        <authorList>
            <person name="Anantharaman K."/>
            <person name="Brown C.T."/>
            <person name="Hug L.A."/>
            <person name="Sharon I."/>
            <person name="Castelle C.J."/>
            <person name="Probst A.J."/>
            <person name="Thomas B.C."/>
            <person name="Singh A."/>
            <person name="Wilkins M.J."/>
            <person name="Karaoz U."/>
            <person name="Brodie E.L."/>
            <person name="Williams K.H."/>
            <person name="Hubbard S.S."/>
            <person name="Banfield J.F."/>
        </authorList>
    </citation>
    <scope>NUCLEOTIDE SEQUENCE [LARGE SCALE GENOMIC DNA]</scope>
</reference>
<protein>
    <submittedName>
        <fullName evidence="8">CRISPR-associated endonuclease Cas2</fullName>
    </submittedName>
</protein>
<evidence type="ECO:0000256" key="2">
    <source>
        <dbReference type="ARBA" id="ARBA00022723"/>
    </source>
</evidence>
<dbReference type="AlphaFoldDB" id="A0A1G2I1P3"/>
<keyword evidence="5" id="KW-0460">Magnesium</keyword>
<dbReference type="InterPro" id="IPR021127">
    <property type="entry name" value="CRISPR_associated_Cas2"/>
</dbReference>
<dbReference type="SUPFAM" id="SSF143430">
    <property type="entry name" value="TTP0101/SSO1404-like"/>
    <property type="match status" value="1"/>
</dbReference>
<evidence type="ECO:0000256" key="6">
    <source>
        <dbReference type="ARBA" id="ARBA00023118"/>
    </source>
</evidence>
<dbReference type="EMBL" id="MHOT01000023">
    <property type="protein sequence ID" value="OGZ68361.1"/>
    <property type="molecule type" value="Genomic_DNA"/>
</dbReference>
<keyword evidence="6" id="KW-0051">Antiviral defense</keyword>
<evidence type="ECO:0000256" key="3">
    <source>
        <dbReference type="ARBA" id="ARBA00022759"/>
    </source>
</evidence>
<keyword evidence="1" id="KW-0540">Nuclease</keyword>
<comment type="caution">
    <text evidence="8">The sequence shown here is derived from an EMBL/GenBank/DDBJ whole genome shotgun (WGS) entry which is preliminary data.</text>
</comment>
<sequence length="179" mass="21508">MKLPITDQFLWDIFNAISKTEDVLRFIIHPPRTFREIRWASDDPIYQKYRKILRPQKFAQLVYYAKKNNFIKIENLKGNSALVLTKNGFDKAIRSRFKLEDTNKKKRKDDKWIMLIFDVPEKYKKSRELLRKILYSLGYKMFQQSVWVTPYDVSEKTEILLQTYSLDASVKIFLIEAIK</sequence>
<dbReference type="NCBIfam" id="TIGR01573">
    <property type="entry name" value="cas2"/>
    <property type="match status" value="1"/>
</dbReference>
<evidence type="ECO:0000256" key="5">
    <source>
        <dbReference type="ARBA" id="ARBA00022842"/>
    </source>
</evidence>
<name>A0A1G2I1P3_9BACT</name>
<gene>
    <name evidence="8" type="ORF">A3D44_01690</name>
</gene>
<dbReference type="InterPro" id="IPR048846">
    <property type="entry name" value="PaaX-like_central"/>
</dbReference>